<dbReference type="PANTHER" id="PTHR39452">
    <property type="entry name" value="CHEY-P PHOSPHATASE CHEX"/>
    <property type="match status" value="1"/>
</dbReference>
<feature type="domain" description="Chemotaxis phosphatase CheX-like" evidence="3">
    <location>
        <begin position="56"/>
        <end position="114"/>
    </location>
</feature>
<gene>
    <name evidence="4" type="ORF">C3L24_10635</name>
</gene>
<dbReference type="InterPro" id="IPR028051">
    <property type="entry name" value="CheX-like_dom"/>
</dbReference>
<name>A0A6N4DMH8_9GAMM</name>
<dbReference type="PANTHER" id="PTHR39452:SF1">
    <property type="entry name" value="CHEY-P PHOSPHATASE CHEX"/>
    <property type="match status" value="1"/>
</dbReference>
<feature type="non-terminal residue" evidence="4">
    <location>
        <position position="153"/>
    </location>
</feature>
<accession>A0A6N4DMH8</accession>
<dbReference type="GO" id="GO:0006935">
    <property type="term" value="P:chemotaxis"/>
    <property type="evidence" value="ECO:0007669"/>
    <property type="project" value="UniProtKB-KW"/>
</dbReference>
<feature type="compositionally biased region" description="Basic and acidic residues" evidence="2">
    <location>
        <begin position="144"/>
        <end position="153"/>
    </location>
</feature>
<dbReference type="CDD" id="cd17906">
    <property type="entry name" value="CheX"/>
    <property type="match status" value="1"/>
</dbReference>
<dbReference type="Pfam" id="PF13690">
    <property type="entry name" value="CheX"/>
    <property type="match status" value="1"/>
</dbReference>
<evidence type="ECO:0000256" key="2">
    <source>
        <dbReference type="SAM" id="MobiDB-lite"/>
    </source>
</evidence>
<dbReference type="SUPFAM" id="SSF103039">
    <property type="entry name" value="CheC-like"/>
    <property type="match status" value="1"/>
</dbReference>
<reference evidence="4 5" key="1">
    <citation type="submission" date="2018-01" db="EMBL/GenBank/DDBJ databases">
        <title>Novel co-symbiosis in the lucinid bivalve Phacoides pectinatus.</title>
        <authorList>
            <person name="Lim S.J."/>
            <person name="Davis B.G."/>
            <person name="Gill D.E."/>
            <person name="Engel A.S."/>
            <person name="Anderson L.C."/>
            <person name="Campbell B.J."/>
        </authorList>
    </citation>
    <scope>NUCLEOTIDE SEQUENCE [LARGE SCALE GENOMIC DNA]</scope>
    <source>
        <strain evidence="4">N3_P5</strain>
    </source>
</reference>
<protein>
    <recommendedName>
        <fullName evidence="3">Chemotaxis phosphatase CheX-like domain-containing protein</fullName>
    </recommendedName>
</protein>
<dbReference type="InterPro" id="IPR038756">
    <property type="entry name" value="CheX-like"/>
</dbReference>
<evidence type="ECO:0000259" key="3">
    <source>
        <dbReference type="Pfam" id="PF13690"/>
    </source>
</evidence>
<proteinExistence type="predicted"/>
<evidence type="ECO:0000256" key="1">
    <source>
        <dbReference type="ARBA" id="ARBA00022500"/>
    </source>
</evidence>
<organism evidence="4 5">
    <name type="scientific">Candidatus Sedimenticola endophacoides</name>
    <dbReference type="NCBI Taxonomy" id="2548426"/>
    <lineage>
        <taxon>Bacteria</taxon>
        <taxon>Pseudomonadati</taxon>
        <taxon>Pseudomonadota</taxon>
        <taxon>Gammaproteobacteria</taxon>
        <taxon>Chromatiales</taxon>
        <taxon>Sedimenticolaceae</taxon>
        <taxon>Sedimenticola</taxon>
    </lineage>
</organism>
<evidence type="ECO:0000313" key="4">
    <source>
        <dbReference type="EMBL" id="PUD99610.1"/>
    </source>
</evidence>
<feature type="region of interest" description="Disordered" evidence="2">
    <location>
        <begin position="132"/>
        <end position="153"/>
    </location>
</feature>
<dbReference type="AlphaFoldDB" id="A0A6N4DMH8"/>
<comment type="caution">
    <text evidence="4">The sequence shown here is derived from an EMBL/GenBank/DDBJ whole genome shotgun (WGS) entry which is preliminary data.</text>
</comment>
<dbReference type="Proteomes" id="UP000250928">
    <property type="component" value="Unassembled WGS sequence"/>
</dbReference>
<dbReference type="Gene3D" id="3.40.1550.10">
    <property type="entry name" value="CheC-like"/>
    <property type="match status" value="1"/>
</dbReference>
<sequence length="153" mass="16732">MIAVPLANQSATNSMQALFINPFLHAIQDVMTTMARIDATPDKPTLKRDSHAFGDVTGLIGLSGKQAQGSLAISFPESVILDITRRMIGERQSQLNDTVTDMVGEITNIVSARVSLPRERFWDIPVPKIDSPTRQPLLPRPSCAHHDSVPHIA</sequence>
<dbReference type="EMBL" id="PQCO01000252">
    <property type="protein sequence ID" value="PUD99610.1"/>
    <property type="molecule type" value="Genomic_DNA"/>
</dbReference>
<evidence type="ECO:0000313" key="5">
    <source>
        <dbReference type="Proteomes" id="UP000250928"/>
    </source>
</evidence>
<keyword evidence="1" id="KW-0145">Chemotaxis</keyword>
<dbReference type="InterPro" id="IPR028976">
    <property type="entry name" value="CheC-like_sf"/>
</dbReference>